<dbReference type="InterPro" id="IPR038570">
    <property type="entry name" value="HicA_sf"/>
</dbReference>
<dbReference type="AlphaFoldDB" id="A0AAW9Q6J9"/>
<gene>
    <name evidence="8" type="ORF">V2H45_17525</name>
</gene>
<keyword evidence="2" id="KW-1277">Toxin-antitoxin system</keyword>
<dbReference type="Proteomes" id="UP001333818">
    <property type="component" value="Unassembled WGS sequence"/>
</dbReference>
<name>A0AAW9Q6J9_9CYAN</name>
<comment type="similarity">
    <text evidence="1">Belongs to the HicA mRNA interferase family.</text>
</comment>
<evidence type="ECO:0000256" key="1">
    <source>
        <dbReference type="ARBA" id="ARBA00006620"/>
    </source>
</evidence>
<evidence type="ECO:0000313" key="8">
    <source>
        <dbReference type="EMBL" id="MEE3718543.1"/>
    </source>
</evidence>
<dbReference type="EMBL" id="JAZBJZ010000082">
    <property type="protein sequence ID" value="MEE3718543.1"/>
    <property type="molecule type" value="Genomic_DNA"/>
</dbReference>
<keyword evidence="4" id="KW-0255">Endonuclease</keyword>
<dbReference type="GO" id="GO:0003729">
    <property type="term" value="F:mRNA binding"/>
    <property type="evidence" value="ECO:0007669"/>
    <property type="project" value="InterPro"/>
</dbReference>
<proteinExistence type="inferred from homology"/>
<reference evidence="8" key="1">
    <citation type="submission" date="2024-01" db="EMBL/GenBank/DDBJ databases">
        <title>Bank of Algae and Cyanobacteria of the Azores (BACA) strain genomes.</title>
        <authorList>
            <person name="Luz R."/>
            <person name="Cordeiro R."/>
            <person name="Fonseca A."/>
            <person name="Goncalves V."/>
        </authorList>
    </citation>
    <scope>NUCLEOTIDE SEQUENCE</scope>
    <source>
        <strain evidence="8">BACA0141</strain>
    </source>
</reference>
<dbReference type="GO" id="GO:0016787">
    <property type="term" value="F:hydrolase activity"/>
    <property type="evidence" value="ECO:0007669"/>
    <property type="project" value="UniProtKB-KW"/>
</dbReference>
<dbReference type="SUPFAM" id="SSF54786">
    <property type="entry name" value="YcfA/nrd intein domain"/>
    <property type="match status" value="1"/>
</dbReference>
<evidence type="ECO:0000256" key="5">
    <source>
        <dbReference type="ARBA" id="ARBA00022801"/>
    </source>
</evidence>
<keyword evidence="9" id="KW-1185">Reference proteome</keyword>
<accession>A0AAW9Q6J9</accession>
<evidence type="ECO:0000256" key="7">
    <source>
        <dbReference type="ARBA" id="ARBA00023016"/>
    </source>
</evidence>
<keyword evidence="3" id="KW-0540">Nuclease</keyword>
<keyword evidence="7" id="KW-0346">Stress response</keyword>
<evidence type="ECO:0000256" key="2">
    <source>
        <dbReference type="ARBA" id="ARBA00022649"/>
    </source>
</evidence>
<organism evidence="8 9">
    <name type="scientific">Tumidithrix elongata BACA0141</name>
    <dbReference type="NCBI Taxonomy" id="2716417"/>
    <lineage>
        <taxon>Bacteria</taxon>
        <taxon>Bacillati</taxon>
        <taxon>Cyanobacteriota</taxon>
        <taxon>Cyanophyceae</taxon>
        <taxon>Pseudanabaenales</taxon>
        <taxon>Pseudanabaenaceae</taxon>
        <taxon>Tumidithrix</taxon>
        <taxon>Tumidithrix elongata</taxon>
    </lineage>
</organism>
<protein>
    <submittedName>
        <fullName evidence="8">Type II toxin-antitoxin system HicA family toxin</fullName>
    </submittedName>
</protein>
<keyword evidence="6" id="KW-0694">RNA-binding</keyword>
<evidence type="ECO:0000256" key="4">
    <source>
        <dbReference type="ARBA" id="ARBA00022759"/>
    </source>
</evidence>
<evidence type="ECO:0000256" key="6">
    <source>
        <dbReference type="ARBA" id="ARBA00022884"/>
    </source>
</evidence>
<evidence type="ECO:0000256" key="3">
    <source>
        <dbReference type="ARBA" id="ARBA00022722"/>
    </source>
</evidence>
<dbReference type="Gene3D" id="3.30.920.30">
    <property type="entry name" value="Hypothetical protein"/>
    <property type="match status" value="1"/>
</dbReference>
<sequence length="79" mass="9099">MSKLKRLSGADAVAIFKKFGFEVHSQRGSHIKLRRITPIGKETLTIPNHRELATGTCQALFRQATRYILEAELFPYFYE</sequence>
<evidence type="ECO:0000313" key="9">
    <source>
        <dbReference type="Proteomes" id="UP001333818"/>
    </source>
</evidence>
<dbReference type="InterPro" id="IPR012933">
    <property type="entry name" value="HicA_mRNA_interferase"/>
</dbReference>
<comment type="caution">
    <text evidence="8">The sequence shown here is derived from an EMBL/GenBank/DDBJ whole genome shotgun (WGS) entry which is preliminary data.</text>
</comment>
<dbReference type="RefSeq" id="WP_330484976.1">
    <property type="nucleotide sequence ID" value="NZ_JAZBJZ010000082.1"/>
</dbReference>
<dbReference type="GO" id="GO:0004519">
    <property type="term" value="F:endonuclease activity"/>
    <property type="evidence" value="ECO:0007669"/>
    <property type="project" value="UniProtKB-KW"/>
</dbReference>
<dbReference type="Pfam" id="PF07927">
    <property type="entry name" value="HicA_toxin"/>
    <property type="match status" value="1"/>
</dbReference>
<keyword evidence="5" id="KW-0378">Hydrolase</keyword>